<dbReference type="InterPro" id="IPR047130">
    <property type="entry name" value="7TM_GPCR_Srsx_nematod"/>
</dbReference>
<keyword evidence="3 5" id="KW-1133">Transmembrane helix</keyword>
<feature type="transmembrane region" description="Helical" evidence="5">
    <location>
        <begin position="56"/>
        <end position="78"/>
    </location>
</feature>
<keyword evidence="4 5" id="KW-0472">Membrane</keyword>
<dbReference type="GO" id="GO:0016020">
    <property type="term" value="C:membrane"/>
    <property type="evidence" value="ECO:0007669"/>
    <property type="project" value="UniProtKB-SubCell"/>
</dbReference>
<accession>A0A914V918</accession>
<evidence type="ECO:0000256" key="5">
    <source>
        <dbReference type="SAM" id="Phobius"/>
    </source>
</evidence>
<evidence type="ECO:0000313" key="8">
    <source>
        <dbReference type="WBParaSite" id="PSAMB.scaffold1589size29632.g13900.t1"/>
    </source>
</evidence>
<dbReference type="CDD" id="cd00637">
    <property type="entry name" value="7tm_classA_rhodopsin-like"/>
    <property type="match status" value="1"/>
</dbReference>
<reference evidence="8" key="1">
    <citation type="submission" date="2022-11" db="UniProtKB">
        <authorList>
            <consortium name="WormBaseParasite"/>
        </authorList>
    </citation>
    <scope>IDENTIFICATION</scope>
</reference>
<dbReference type="PANTHER" id="PTHR23360">
    <property type="entry name" value="G-PROTEIN COUPLED RECEPTORS FAMILY 1 PROFILE DOMAIN-CONTAINING PROTEIN-RELATED"/>
    <property type="match status" value="1"/>
</dbReference>
<dbReference type="PRINTS" id="PR00237">
    <property type="entry name" value="GPCRRHODOPSN"/>
</dbReference>
<protein>
    <submittedName>
        <fullName evidence="8">G-protein coupled receptors family 1 profile domain-containing protein</fullName>
    </submittedName>
</protein>
<proteinExistence type="predicted"/>
<feature type="domain" description="G-protein coupled receptors family 1 profile" evidence="6">
    <location>
        <begin position="35"/>
        <end position="290"/>
    </location>
</feature>
<dbReference type="AlphaFoldDB" id="A0A914V918"/>
<keyword evidence="2 5" id="KW-0812">Transmembrane</keyword>
<dbReference type="WBParaSite" id="PSAMB.scaffold1589size29632.g13900.t1">
    <property type="protein sequence ID" value="PSAMB.scaffold1589size29632.g13900.t1"/>
    <property type="gene ID" value="PSAMB.scaffold1589size29632.g13900"/>
</dbReference>
<feature type="transmembrane region" description="Helical" evidence="5">
    <location>
        <begin position="90"/>
        <end position="116"/>
    </location>
</feature>
<dbReference type="InterPro" id="IPR019424">
    <property type="entry name" value="7TM_GPCR_Srsx"/>
</dbReference>
<sequence>MATQNATTYFSYLSKSSYIILQSLYLPIGCSSIVGNSIVLLSYFKFKQVRSIDCALLIVALALSDLICGVGAIIIGLARLETAVLNDFNYSRFFCIFSAVPNIIGIEMSQVMTMAVAIDRLLAVSSPLTYRKSNHRLYAAVSFLIALLSGGVILLMSVVGFDFNKQPSRCSWTSGVHTISVNIFVGSNALAGPIVAVIYAVVVYKQRKWNTQNVAGRMDQSTKKFLANQAKMTSILTKLVIIYCTLVAVPLTTMELWTILDISPVFTSNVLSPLRNIAMSLNSAVNVLVYAHSSSNLRPFLLRLLCGKRVAAACAPATRVTAAPHHTMPINSPTNGL</sequence>
<dbReference type="SMART" id="SM01381">
    <property type="entry name" value="7TM_GPCR_Srsx"/>
    <property type="match status" value="1"/>
</dbReference>
<dbReference type="GO" id="GO:0004930">
    <property type="term" value="F:G protein-coupled receptor activity"/>
    <property type="evidence" value="ECO:0007669"/>
    <property type="project" value="InterPro"/>
</dbReference>
<dbReference type="PROSITE" id="PS50262">
    <property type="entry name" value="G_PROTEIN_RECEP_F1_2"/>
    <property type="match status" value="1"/>
</dbReference>
<keyword evidence="7" id="KW-1185">Reference proteome</keyword>
<dbReference type="Pfam" id="PF10320">
    <property type="entry name" value="7TM_GPCR_Srsx"/>
    <property type="match status" value="1"/>
</dbReference>
<evidence type="ECO:0000256" key="3">
    <source>
        <dbReference type="ARBA" id="ARBA00022989"/>
    </source>
</evidence>
<evidence type="ECO:0000313" key="7">
    <source>
        <dbReference type="Proteomes" id="UP000887566"/>
    </source>
</evidence>
<feature type="transmembrane region" description="Helical" evidence="5">
    <location>
        <begin position="239"/>
        <end position="260"/>
    </location>
</feature>
<dbReference type="Proteomes" id="UP000887566">
    <property type="component" value="Unplaced"/>
</dbReference>
<comment type="subcellular location">
    <subcellularLocation>
        <location evidence="1">Membrane</location>
    </subcellularLocation>
</comment>
<dbReference type="Gene3D" id="1.20.1070.10">
    <property type="entry name" value="Rhodopsin 7-helix transmembrane proteins"/>
    <property type="match status" value="1"/>
</dbReference>
<evidence type="ECO:0000256" key="2">
    <source>
        <dbReference type="ARBA" id="ARBA00022692"/>
    </source>
</evidence>
<organism evidence="7 8">
    <name type="scientific">Plectus sambesii</name>
    <dbReference type="NCBI Taxonomy" id="2011161"/>
    <lineage>
        <taxon>Eukaryota</taxon>
        <taxon>Metazoa</taxon>
        <taxon>Ecdysozoa</taxon>
        <taxon>Nematoda</taxon>
        <taxon>Chromadorea</taxon>
        <taxon>Plectida</taxon>
        <taxon>Plectina</taxon>
        <taxon>Plectoidea</taxon>
        <taxon>Plectidae</taxon>
        <taxon>Plectus</taxon>
    </lineage>
</organism>
<evidence type="ECO:0000256" key="1">
    <source>
        <dbReference type="ARBA" id="ARBA00004370"/>
    </source>
</evidence>
<dbReference type="SUPFAM" id="SSF81321">
    <property type="entry name" value="Family A G protein-coupled receptor-like"/>
    <property type="match status" value="1"/>
</dbReference>
<name>A0A914V918_9BILA</name>
<evidence type="ECO:0000256" key="4">
    <source>
        <dbReference type="ARBA" id="ARBA00023136"/>
    </source>
</evidence>
<dbReference type="InterPro" id="IPR017452">
    <property type="entry name" value="GPCR_Rhodpsn_7TM"/>
</dbReference>
<dbReference type="InterPro" id="IPR000276">
    <property type="entry name" value="GPCR_Rhodpsn"/>
</dbReference>
<feature type="transmembrane region" description="Helical" evidence="5">
    <location>
        <begin position="137"/>
        <end position="159"/>
    </location>
</feature>
<feature type="transmembrane region" description="Helical" evidence="5">
    <location>
        <begin position="24"/>
        <end position="44"/>
    </location>
</feature>
<evidence type="ECO:0000259" key="6">
    <source>
        <dbReference type="PROSITE" id="PS50262"/>
    </source>
</evidence>
<feature type="transmembrane region" description="Helical" evidence="5">
    <location>
        <begin position="179"/>
        <end position="202"/>
    </location>
</feature>